<evidence type="ECO:0000313" key="10">
    <source>
        <dbReference type="EMBL" id="NID03344.1"/>
    </source>
</evidence>
<dbReference type="PANTHER" id="PTHR48111:SF4">
    <property type="entry name" value="DNA-BINDING DUAL TRANSCRIPTIONAL REGULATOR OMPR"/>
    <property type="match status" value="1"/>
</dbReference>
<dbReference type="Pfam" id="PF00486">
    <property type="entry name" value="Trans_reg_C"/>
    <property type="match status" value="1"/>
</dbReference>
<keyword evidence="11" id="KW-1185">Reference proteome</keyword>
<dbReference type="InterPro" id="IPR011006">
    <property type="entry name" value="CheY-like_superfamily"/>
</dbReference>
<evidence type="ECO:0000256" key="6">
    <source>
        <dbReference type="PROSITE-ProRule" id="PRU00169"/>
    </source>
</evidence>
<dbReference type="CDD" id="cd00383">
    <property type="entry name" value="trans_reg_C"/>
    <property type="match status" value="1"/>
</dbReference>
<keyword evidence="3" id="KW-0805">Transcription regulation</keyword>
<feature type="domain" description="OmpR/PhoB-type" evidence="9">
    <location>
        <begin position="172"/>
        <end position="271"/>
    </location>
</feature>
<accession>A0ABX0Q031</accession>
<dbReference type="InterPro" id="IPR001867">
    <property type="entry name" value="OmpR/PhoB-type_DNA-bd"/>
</dbReference>
<dbReference type="SUPFAM" id="SSF46894">
    <property type="entry name" value="C-terminal effector domain of the bipartite response regulators"/>
    <property type="match status" value="1"/>
</dbReference>
<dbReference type="InterPro" id="IPR039420">
    <property type="entry name" value="WalR-like"/>
</dbReference>
<dbReference type="SMART" id="SM00862">
    <property type="entry name" value="Trans_reg_C"/>
    <property type="match status" value="1"/>
</dbReference>
<feature type="DNA-binding region" description="OmpR/PhoB-type" evidence="7">
    <location>
        <begin position="172"/>
        <end position="271"/>
    </location>
</feature>
<dbReference type="Gene3D" id="3.40.50.2300">
    <property type="match status" value="1"/>
</dbReference>
<reference evidence="10 11" key="1">
    <citation type="journal article" date="2011" name="Curr. Microbiol.">
        <title>Luteibacter jiangsuensis sp. nov.: a methamidophos-degrading bacterium isolated from a methamidophos-manufacturing factory.</title>
        <authorList>
            <person name="Wang L."/>
            <person name="Wang G.L."/>
            <person name="Li S.P."/>
            <person name="Jiang J.D."/>
        </authorList>
    </citation>
    <scope>NUCLEOTIDE SEQUENCE [LARGE SCALE GENOMIC DNA]</scope>
    <source>
        <strain evidence="10 11">CGMCC 1.10133</strain>
    </source>
</reference>
<dbReference type="PROSITE" id="PS51755">
    <property type="entry name" value="OMPR_PHOB"/>
    <property type="match status" value="1"/>
</dbReference>
<feature type="domain" description="Response regulatory" evidence="8">
    <location>
        <begin position="43"/>
        <end position="157"/>
    </location>
</feature>
<keyword evidence="1 6" id="KW-0597">Phosphoprotein</keyword>
<dbReference type="Proteomes" id="UP001429601">
    <property type="component" value="Unassembled WGS sequence"/>
</dbReference>
<dbReference type="InterPro" id="IPR036388">
    <property type="entry name" value="WH-like_DNA-bd_sf"/>
</dbReference>
<organism evidence="10 11">
    <name type="scientific">Luteibacter jiangsuensis</name>
    <dbReference type="NCBI Taxonomy" id="637577"/>
    <lineage>
        <taxon>Bacteria</taxon>
        <taxon>Pseudomonadati</taxon>
        <taxon>Pseudomonadota</taxon>
        <taxon>Gammaproteobacteria</taxon>
        <taxon>Lysobacterales</taxon>
        <taxon>Rhodanobacteraceae</taxon>
        <taxon>Luteibacter</taxon>
    </lineage>
</organism>
<dbReference type="SUPFAM" id="SSF52172">
    <property type="entry name" value="CheY-like"/>
    <property type="match status" value="1"/>
</dbReference>
<keyword evidence="4 7" id="KW-0238">DNA-binding</keyword>
<evidence type="ECO:0000256" key="3">
    <source>
        <dbReference type="ARBA" id="ARBA00023015"/>
    </source>
</evidence>
<name>A0ABX0Q031_9GAMM</name>
<proteinExistence type="predicted"/>
<feature type="modified residue" description="4-aspartylphosphate" evidence="6">
    <location>
        <position position="92"/>
    </location>
</feature>
<dbReference type="Gene3D" id="6.10.250.690">
    <property type="match status" value="1"/>
</dbReference>
<keyword evidence="2" id="KW-0902">Two-component regulatory system</keyword>
<dbReference type="PROSITE" id="PS50110">
    <property type="entry name" value="RESPONSE_REGULATORY"/>
    <property type="match status" value="1"/>
</dbReference>
<protein>
    <submittedName>
        <fullName evidence="10">Response regulator</fullName>
    </submittedName>
</protein>
<sequence length="276" mass="31312">MSPVTEIVTGYFRPVFRLAVVGGAHPEWWPGYRVPPLNARAPRILILDDDDELRGMLRRYLSGHGFDVHAVGNAGQLDRALEREPYDALVLDLMMPGEDGLSVCRRLRFGGHTIPILMLTARGEAVDRIVGLEMGADDYLAKPFDPRELTARLQAMLRRQKMLHSTQTWGTDDVMTFGPFVLNVSRVELRRGDDVIALSSLEFQLMRVFAANPRRPMSRDHLLDKVKGREHESLDRSLDVQVLRLRRKIEDDPSAPKYIRTVWGIGYMFVPDGSHG</sequence>
<dbReference type="PANTHER" id="PTHR48111">
    <property type="entry name" value="REGULATOR OF RPOS"/>
    <property type="match status" value="1"/>
</dbReference>
<evidence type="ECO:0000256" key="7">
    <source>
        <dbReference type="PROSITE-ProRule" id="PRU01091"/>
    </source>
</evidence>
<evidence type="ECO:0000256" key="5">
    <source>
        <dbReference type="ARBA" id="ARBA00023163"/>
    </source>
</evidence>
<gene>
    <name evidence="10" type="ORF">HBF26_00485</name>
</gene>
<keyword evidence="5" id="KW-0804">Transcription</keyword>
<evidence type="ECO:0000313" key="11">
    <source>
        <dbReference type="Proteomes" id="UP001429601"/>
    </source>
</evidence>
<dbReference type="InterPro" id="IPR001789">
    <property type="entry name" value="Sig_transdc_resp-reg_receiver"/>
</dbReference>
<evidence type="ECO:0000259" key="8">
    <source>
        <dbReference type="PROSITE" id="PS50110"/>
    </source>
</evidence>
<dbReference type="Gene3D" id="1.10.10.10">
    <property type="entry name" value="Winged helix-like DNA-binding domain superfamily/Winged helix DNA-binding domain"/>
    <property type="match status" value="1"/>
</dbReference>
<evidence type="ECO:0000256" key="4">
    <source>
        <dbReference type="ARBA" id="ARBA00023125"/>
    </source>
</evidence>
<evidence type="ECO:0000256" key="1">
    <source>
        <dbReference type="ARBA" id="ARBA00022553"/>
    </source>
</evidence>
<dbReference type="EMBL" id="JAAQQR010000001">
    <property type="protein sequence ID" value="NID03344.1"/>
    <property type="molecule type" value="Genomic_DNA"/>
</dbReference>
<dbReference type="Pfam" id="PF00072">
    <property type="entry name" value="Response_reg"/>
    <property type="match status" value="1"/>
</dbReference>
<dbReference type="InterPro" id="IPR016032">
    <property type="entry name" value="Sig_transdc_resp-reg_C-effctor"/>
</dbReference>
<comment type="caution">
    <text evidence="10">The sequence shown here is derived from an EMBL/GenBank/DDBJ whole genome shotgun (WGS) entry which is preliminary data.</text>
</comment>
<dbReference type="SMART" id="SM00448">
    <property type="entry name" value="REC"/>
    <property type="match status" value="1"/>
</dbReference>
<evidence type="ECO:0000259" key="9">
    <source>
        <dbReference type="PROSITE" id="PS51755"/>
    </source>
</evidence>
<evidence type="ECO:0000256" key="2">
    <source>
        <dbReference type="ARBA" id="ARBA00023012"/>
    </source>
</evidence>